<keyword evidence="2" id="KW-0472">Membrane</keyword>
<dbReference type="AlphaFoldDB" id="A0A645B772"/>
<accession>A0A645B772</accession>
<evidence type="ECO:0000313" key="3">
    <source>
        <dbReference type="EMBL" id="MPM61275.1"/>
    </source>
</evidence>
<feature type="compositionally biased region" description="Basic and acidic residues" evidence="1">
    <location>
        <begin position="1"/>
        <end position="11"/>
    </location>
</feature>
<protein>
    <submittedName>
        <fullName evidence="3">Uncharacterized protein</fullName>
    </submittedName>
</protein>
<reference evidence="3" key="1">
    <citation type="submission" date="2019-08" db="EMBL/GenBank/DDBJ databases">
        <authorList>
            <person name="Kucharzyk K."/>
            <person name="Murdoch R.W."/>
            <person name="Higgins S."/>
            <person name="Loffler F."/>
        </authorList>
    </citation>
    <scope>NUCLEOTIDE SEQUENCE</scope>
</reference>
<comment type="caution">
    <text evidence="3">The sequence shown here is derived from an EMBL/GenBank/DDBJ whole genome shotgun (WGS) entry which is preliminary data.</text>
</comment>
<evidence type="ECO:0000256" key="1">
    <source>
        <dbReference type="SAM" id="MobiDB-lite"/>
    </source>
</evidence>
<feature type="region of interest" description="Disordered" evidence="1">
    <location>
        <begin position="1"/>
        <end position="33"/>
    </location>
</feature>
<gene>
    <name evidence="3" type="ORF">SDC9_108133</name>
</gene>
<proteinExistence type="predicted"/>
<name>A0A645B772_9ZZZZ</name>
<dbReference type="EMBL" id="VSSQ01018254">
    <property type="protein sequence ID" value="MPM61275.1"/>
    <property type="molecule type" value="Genomic_DNA"/>
</dbReference>
<keyword evidence="2" id="KW-1133">Transmembrane helix</keyword>
<keyword evidence="2" id="KW-0812">Transmembrane</keyword>
<evidence type="ECO:0000256" key="2">
    <source>
        <dbReference type="SAM" id="Phobius"/>
    </source>
</evidence>
<sequence length="211" mass="23685">MKKFRANESNDVKPYMLNSNDIEQENSDISDEEKTYKKFEEKEEKDPYITPKMKKFRTILGILTIVVFVPSLLQGTPNKSYIDDISTGIIENVNVGDVLSKDAIKLDAKDQSVEVTNGYGNIEVSIWNFAEVEDNDYVQVFIDGVAEGAPFLIRHKPVKISVPDKAVIQVQGVRDGSNNGITYAVFFNKTGETYLNTVPLNGMNTYTIISK</sequence>
<feature type="compositionally biased region" description="Acidic residues" evidence="1">
    <location>
        <begin position="22"/>
        <end position="31"/>
    </location>
</feature>
<organism evidence="3">
    <name type="scientific">bioreactor metagenome</name>
    <dbReference type="NCBI Taxonomy" id="1076179"/>
    <lineage>
        <taxon>unclassified sequences</taxon>
        <taxon>metagenomes</taxon>
        <taxon>ecological metagenomes</taxon>
    </lineage>
</organism>
<feature type="transmembrane region" description="Helical" evidence="2">
    <location>
        <begin position="56"/>
        <end position="73"/>
    </location>
</feature>